<dbReference type="Proteomes" id="UP000830375">
    <property type="component" value="Unassembled WGS sequence"/>
</dbReference>
<accession>A0ABQ8MEF9</accession>
<dbReference type="Pfam" id="PF00069">
    <property type="entry name" value="Pkinase"/>
    <property type="match status" value="1"/>
</dbReference>
<evidence type="ECO:0000256" key="9">
    <source>
        <dbReference type="ARBA" id="ARBA00022741"/>
    </source>
</evidence>
<evidence type="ECO:0000256" key="8">
    <source>
        <dbReference type="ARBA" id="ARBA00022729"/>
    </source>
</evidence>
<keyword evidence="14" id="KW-1015">Disulfide bond</keyword>
<evidence type="ECO:0000256" key="13">
    <source>
        <dbReference type="ARBA" id="ARBA00023136"/>
    </source>
</evidence>
<evidence type="ECO:0000256" key="5">
    <source>
        <dbReference type="ARBA" id="ARBA00022527"/>
    </source>
</evidence>
<evidence type="ECO:0000256" key="4">
    <source>
        <dbReference type="ARBA" id="ARBA00022475"/>
    </source>
</evidence>
<evidence type="ECO:0000256" key="2">
    <source>
        <dbReference type="ARBA" id="ARBA00004479"/>
    </source>
</evidence>
<evidence type="ECO:0000256" key="15">
    <source>
        <dbReference type="ARBA" id="ARBA00023170"/>
    </source>
</evidence>
<keyword evidence="19" id="KW-0479">Metal-binding</keyword>
<evidence type="ECO:0000256" key="12">
    <source>
        <dbReference type="ARBA" id="ARBA00022989"/>
    </source>
</evidence>
<keyword evidence="19" id="KW-0460">Magnesium</keyword>
<keyword evidence="19" id="KW-0464">Manganese</keyword>
<comment type="catalytic activity">
    <reaction evidence="18">
        <text>L-threonyl-[receptor-protein] + ATP = O-phospho-L-threonyl-[receptor-protein] + ADP + H(+)</text>
        <dbReference type="Rhea" id="RHEA:44880"/>
        <dbReference type="Rhea" id="RHEA-COMP:11024"/>
        <dbReference type="Rhea" id="RHEA-COMP:11025"/>
        <dbReference type="ChEBI" id="CHEBI:15378"/>
        <dbReference type="ChEBI" id="CHEBI:30013"/>
        <dbReference type="ChEBI" id="CHEBI:30616"/>
        <dbReference type="ChEBI" id="CHEBI:61977"/>
        <dbReference type="ChEBI" id="CHEBI:456216"/>
        <dbReference type="EC" id="2.7.11.30"/>
    </reaction>
    <physiologicalReaction direction="left-to-right" evidence="18">
        <dbReference type="Rhea" id="RHEA:44881"/>
    </physiologicalReaction>
</comment>
<keyword evidence="11 19" id="KW-0067">ATP-binding</keyword>
<protein>
    <recommendedName>
        <fullName evidence="19">Serine/threonine-protein kinase receptor</fullName>
        <ecNumber evidence="19">2.7.11.30</ecNumber>
    </recommendedName>
</protein>
<evidence type="ECO:0000256" key="10">
    <source>
        <dbReference type="ARBA" id="ARBA00022777"/>
    </source>
</evidence>
<dbReference type="InterPro" id="IPR001245">
    <property type="entry name" value="Ser-Thr/Tyr_kinase_cat_dom"/>
</dbReference>
<keyword evidence="6 19" id="KW-0808">Transferase</keyword>
<evidence type="ECO:0000256" key="7">
    <source>
        <dbReference type="ARBA" id="ARBA00022692"/>
    </source>
</evidence>
<dbReference type="InterPro" id="IPR000333">
    <property type="entry name" value="TGFB_receptor"/>
</dbReference>
<keyword evidence="12" id="KW-1133">Transmembrane helix</keyword>
<keyword evidence="16" id="KW-0325">Glycoprotein</keyword>
<gene>
    <name evidence="21" type="ORF">H4Q32_008266</name>
</gene>
<comment type="similarity">
    <text evidence="3 19">Belongs to the protein kinase superfamily. TKL Ser/Thr protein kinase family. TGFB receptor subfamily.</text>
</comment>
<evidence type="ECO:0000259" key="20">
    <source>
        <dbReference type="PROSITE" id="PS50011"/>
    </source>
</evidence>
<evidence type="ECO:0000313" key="21">
    <source>
        <dbReference type="EMBL" id="KAI2660642.1"/>
    </source>
</evidence>
<proteinExistence type="inferred from homology"/>
<keyword evidence="15 19" id="KW-0675">Receptor</keyword>
<evidence type="ECO:0000256" key="3">
    <source>
        <dbReference type="ARBA" id="ARBA00009605"/>
    </source>
</evidence>
<dbReference type="EC" id="2.7.11.30" evidence="19"/>
<dbReference type="Pfam" id="PF07714">
    <property type="entry name" value="PK_Tyr_Ser-Thr"/>
    <property type="match status" value="1"/>
</dbReference>
<keyword evidence="4" id="KW-1003">Cell membrane</keyword>
<keyword evidence="8" id="KW-0732">Signal</keyword>
<evidence type="ECO:0000256" key="14">
    <source>
        <dbReference type="ARBA" id="ARBA00023157"/>
    </source>
</evidence>
<name>A0ABQ8MEF9_LABRO</name>
<dbReference type="EMBL" id="JACTAM010000009">
    <property type="protein sequence ID" value="KAI2660642.1"/>
    <property type="molecule type" value="Genomic_DNA"/>
</dbReference>
<dbReference type="PRINTS" id="PR00653">
    <property type="entry name" value="ACTIVIN2R"/>
</dbReference>
<evidence type="ECO:0000256" key="18">
    <source>
        <dbReference type="ARBA" id="ARBA00049492"/>
    </source>
</evidence>
<evidence type="ECO:0000256" key="19">
    <source>
        <dbReference type="RuleBase" id="RU361271"/>
    </source>
</evidence>
<feature type="domain" description="Protein kinase" evidence="20">
    <location>
        <begin position="34"/>
        <end position="286"/>
    </location>
</feature>
<keyword evidence="22" id="KW-1185">Reference proteome</keyword>
<evidence type="ECO:0000256" key="1">
    <source>
        <dbReference type="ARBA" id="ARBA00004236"/>
    </source>
</evidence>
<keyword evidence="7" id="KW-0812">Transmembrane</keyword>
<evidence type="ECO:0000256" key="17">
    <source>
        <dbReference type="ARBA" id="ARBA00048932"/>
    </source>
</evidence>
<keyword evidence="5 19" id="KW-0723">Serine/threonine-protein kinase</keyword>
<keyword evidence="10 19" id="KW-0418">Kinase</keyword>
<dbReference type="InterPro" id="IPR011009">
    <property type="entry name" value="Kinase-like_dom_sf"/>
</dbReference>
<reference evidence="21 22" key="1">
    <citation type="submission" date="2022-01" db="EMBL/GenBank/DDBJ databases">
        <title>A high-quality chromosome-level genome assembly of rohu carp, Labeo rohita.</title>
        <authorList>
            <person name="Arick M.A. II"/>
            <person name="Hsu C.-Y."/>
            <person name="Magbanua Z."/>
            <person name="Pechanova O."/>
            <person name="Grover C."/>
            <person name="Miller E."/>
            <person name="Thrash A."/>
            <person name="Ezzel L."/>
            <person name="Alam S."/>
            <person name="Benzie J."/>
            <person name="Hamilton M."/>
            <person name="Karsi A."/>
            <person name="Lawrence M.L."/>
            <person name="Peterson D.G."/>
        </authorList>
    </citation>
    <scope>NUCLEOTIDE SEQUENCE [LARGE SCALE GENOMIC DNA]</scope>
    <source>
        <strain evidence="22">BAU-BD-2019</strain>
        <tissue evidence="21">Blood</tissue>
    </source>
</reference>
<dbReference type="PROSITE" id="PS50011">
    <property type="entry name" value="PROTEIN_KINASE_DOM"/>
    <property type="match status" value="1"/>
</dbReference>
<comment type="cofactor">
    <cofactor evidence="19">
        <name>Mg(2+)</name>
        <dbReference type="ChEBI" id="CHEBI:18420"/>
    </cofactor>
    <cofactor evidence="19">
        <name>Mn(2+)</name>
        <dbReference type="ChEBI" id="CHEBI:29035"/>
    </cofactor>
</comment>
<dbReference type="Gene3D" id="3.30.200.20">
    <property type="entry name" value="Phosphorylase Kinase, domain 1"/>
    <property type="match status" value="1"/>
</dbReference>
<comment type="catalytic activity">
    <reaction evidence="17">
        <text>L-seryl-[receptor-protein] + ATP = O-phospho-L-seryl-[receptor-protein] + ADP + H(+)</text>
        <dbReference type="Rhea" id="RHEA:18673"/>
        <dbReference type="Rhea" id="RHEA-COMP:11022"/>
        <dbReference type="Rhea" id="RHEA-COMP:11023"/>
        <dbReference type="ChEBI" id="CHEBI:15378"/>
        <dbReference type="ChEBI" id="CHEBI:29999"/>
        <dbReference type="ChEBI" id="CHEBI:30616"/>
        <dbReference type="ChEBI" id="CHEBI:83421"/>
        <dbReference type="ChEBI" id="CHEBI:456216"/>
        <dbReference type="EC" id="2.7.11.30"/>
    </reaction>
    <physiologicalReaction direction="left-to-right" evidence="17">
        <dbReference type="Rhea" id="RHEA:18674"/>
    </physiologicalReaction>
</comment>
<evidence type="ECO:0000256" key="6">
    <source>
        <dbReference type="ARBA" id="ARBA00022679"/>
    </source>
</evidence>
<organism evidence="21 22">
    <name type="scientific">Labeo rohita</name>
    <name type="common">Indian major carp</name>
    <name type="synonym">Cyprinus rohita</name>
    <dbReference type="NCBI Taxonomy" id="84645"/>
    <lineage>
        <taxon>Eukaryota</taxon>
        <taxon>Metazoa</taxon>
        <taxon>Chordata</taxon>
        <taxon>Craniata</taxon>
        <taxon>Vertebrata</taxon>
        <taxon>Euteleostomi</taxon>
        <taxon>Actinopterygii</taxon>
        <taxon>Neopterygii</taxon>
        <taxon>Teleostei</taxon>
        <taxon>Ostariophysi</taxon>
        <taxon>Cypriniformes</taxon>
        <taxon>Cyprinidae</taxon>
        <taxon>Labeoninae</taxon>
        <taxon>Labeonini</taxon>
        <taxon>Labeo</taxon>
    </lineage>
</organism>
<sequence>MVCSANPMAYTSLFIVLQDPGPMPPSPTLVQKPLQLLEIKARGRFGCVWKAQLLNDYVAVKIFPIQDKLSWQNEYDIYNVPGMRHENILQFIGAEKRGSNLDIELWLITAYHEKGSLTDYLKANVVTDIKSKNVLLKSNLTACIADFGLALRFEAGKSAGDTHGQVGTRRYMAPEVLEGAINFQRDAFLRIDMYAVGLVLWELAARCTASDGPVDEYMLPFEEEVGQHPTLEDMQEVVVHKKLRPTLRECWQKHAGLAMLCETIEECWDHEAEARLSAGCVEERVIQMQRQTSVSAPEEIVTVVTMVTNVDYPPKESSL</sequence>
<keyword evidence="9 19" id="KW-0547">Nucleotide-binding</keyword>
<comment type="subcellular location">
    <subcellularLocation>
        <location evidence="1">Cell membrane</location>
    </subcellularLocation>
    <subcellularLocation>
        <location evidence="2 19">Membrane</location>
        <topology evidence="2 19">Single-pass type I membrane protein</topology>
    </subcellularLocation>
</comment>
<comment type="caution">
    <text evidence="21">The sequence shown here is derived from an EMBL/GenBank/DDBJ whole genome shotgun (WGS) entry which is preliminary data.</text>
</comment>
<evidence type="ECO:0000256" key="16">
    <source>
        <dbReference type="ARBA" id="ARBA00023180"/>
    </source>
</evidence>
<evidence type="ECO:0000256" key="11">
    <source>
        <dbReference type="ARBA" id="ARBA00022840"/>
    </source>
</evidence>
<dbReference type="Gene3D" id="1.10.510.10">
    <property type="entry name" value="Transferase(Phosphotransferase) domain 1"/>
    <property type="match status" value="1"/>
</dbReference>
<dbReference type="PANTHER" id="PTHR23255:SF64">
    <property type="entry name" value="ACTIVIN RECEPTOR TYPE-2A"/>
    <property type="match status" value="1"/>
</dbReference>
<dbReference type="SMART" id="SM00220">
    <property type="entry name" value="S_TKc"/>
    <property type="match status" value="1"/>
</dbReference>
<evidence type="ECO:0000313" key="22">
    <source>
        <dbReference type="Proteomes" id="UP000830375"/>
    </source>
</evidence>
<dbReference type="PANTHER" id="PTHR23255">
    <property type="entry name" value="TRANSFORMING GROWTH FACTOR-BETA RECEPTOR TYPE I AND II"/>
    <property type="match status" value="1"/>
</dbReference>
<dbReference type="InterPro" id="IPR000719">
    <property type="entry name" value="Prot_kinase_dom"/>
</dbReference>
<dbReference type="SUPFAM" id="SSF56112">
    <property type="entry name" value="Protein kinase-like (PK-like)"/>
    <property type="match status" value="1"/>
</dbReference>
<keyword evidence="13" id="KW-0472">Membrane</keyword>